<dbReference type="AlphaFoldDB" id="A0A1X0D8Z4"/>
<accession>A0A1X0D8Z4</accession>
<comment type="caution">
    <text evidence="1">The sequence shown here is derived from an EMBL/GenBank/DDBJ whole genome shotgun (WGS) entry which is preliminary data.</text>
</comment>
<gene>
    <name evidence="1" type="ORF">BST23_03120</name>
</gene>
<dbReference type="Proteomes" id="UP000192772">
    <property type="component" value="Unassembled WGS sequence"/>
</dbReference>
<dbReference type="STRING" id="81858.BST23_03120"/>
<dbReference type="Pfam" id="PF11697">
    <property type="entry name" value="DUF3293"/>
    <property type="match status" value="1"/>
</dbReference>
<name>A0A1X0D8Z4_9MYCO</name>
<dbReference type="OrthoDB" id="3696368at2"/>
<evidence type="ECO:0000313" key="2">
    <source>
        <dbReference type="Proteomes" id="UP000192772"/>
    </source>
</evidence>
<evidence type="ECO:0000313" key="1">
    <source>
        <dbReference type="EMBL" id="ORA68818.1"/>
    </source>
</evidence>
<dbReference type="RefSeq" id="WP_083042389.1">
    <property type="nucleotide sequence ID" value="NZ_LBNO01000009.1"/>
</dbReference>
<proteinExistence type="predicted"/>
<protein>
    <submittedName>
        <fullName evidence="1">Uncharacterized protein</fullName>
    </submittedName>
</protein>
<sequence length="74" mass="8545">MDQARTLPAVGASFDGTYREESRAVFGLDDEQARELRRRFGQVVVFGWRDSSWSLIACAGERETHRGWLWEARV</sequence>
<organism evidence="1 2">
    <name type="scientific">Mycolicibacterium elephantis</name>
    <dbReference type="NCBI Taxonomy" id="81858"/>
    <lineage>
        <taxon>Bacteria</taxon>
        <taxon>Bacillati</taxon>
        <taxon>Actinomycetota</taxon>
        <taxon>Actinomycetes</taxon>
        <taxon>Mycobacteriales</taxon>
        <taxon>Mycobacteriaceae</taxon>
        <taxon>Mycolicibacterium</taxon>
    </lineage>
</organism>
<reference evidence="1 2" key="1">
    <citation type="submission" date="2017-02" db="EMBL/GenBank/DDBJ databases">
        <title>The new phylogeny of genus Mycobacterium.</title>
        <authorList>
            <person name="Tortoli E."/>
            <person name="Trovato A."/>
            <person name="Cirillo D.M."/>
        </authorList>
    </citation>
    <scope>NUCLEOTIDE SEQUENCE [LARGE SCALE GENOMIC DNA]</scope>
    <source>
        <strain evidence="1 2">FI-09383</strain>
    </source>
</reference>
<dbReference type="EMBL" id="MVHP01000002">
    <property type="protein sequence ID" value="ORA68818.1"/>
    <property type="molecule type" value="Genomic_DNA"/>
</dbReference>
<dbReference type="InterPro" id="IPR021710">
    <property type="entry name" value="DUF3293"/>
</dbReference>